<dbReference type="NCBIfam" id="TIGR00546">
    <property type="entry name" value="lnt"/>
    <property type="match status" value="1"/>
</dbReference>
<dbReference type="EC" id="2.3.1.269" evidence="9"/>
<evidence type="ECO:0000313" key="11">
    <source>
        <dbReference type="EMBL" id="TBO32917.1"/>
    </source>
</evidence>
<dbReference type="PROSITE" id="PS50263">
    <property type="entry name" value="CN_HYDROLASE"/>
    <property type="match status" value="1"/>
</dbReference>
<dbReference type="GO" id="GO:0042158">
    <property type="term" value="P:lipoprotein biosynthetic process"/>
    <property type="evidence" value="ECO:0007669"/>
    <property type="project" value="UniProtKB-UniRule"/>
</dbReference>
<keyword evidence="6 9" id="KW-1133">Transmembrane helix</keyword>
<dbReference type="PANTHER" id="PTHR38686">
    <property type="entry name" value="APOLIPOPROTEIN N-ACYLTRANSFERASE"/>
    <property type="match status" value="1"/>
</dbReference>
<dbReference type="Gene3D" id="3.60.110.10">
    <property type="entry name" value="Carbon-nitrogen hydrolase"/>
    <property type="match status" value="1"/>
</dbReference>
<comment type="caution">
    <text evidence="11">The sequence shown here is derived from an EMBL/GenBank/DDBJ whole genome shotgun (WGS) entry which is preliminary data.</text>
</comment>
<reference evidence="11 12" key="1">
    <citation type="submission" date="2019-02" db="EMBL/GenBank/DDBJ databases">
        <title>Aquabacterium sp. strain KMB7.</title>
        <authorList>
            <person name="Chen W.-M."/>
        </authorList>
    </citation>
    <scope>NUCLEOTIDE SEQUENCE [LARGE SCALE GENOMIC DNA]</scope>
    <source>
        <strain evidence="11 12">KMB7</strain>
    </source>
</reference>
<dbReference type="InterPro" id="IPR003010">
    <property type="entry name" value="C-N_Hydrolase"/>
</dbReference>
<evidence type="ECO:0000256" key="9">
    <source>
        <dbReference type="HAMAP-Rule" id="MF_01148"/>
    </source>
</evidence>
<feature type="transmembrane region" description="Helical" evidence="9">
    <location>
        <begin position="85"/>
        <end position="108"/>
    </location>
</feature>
<dbReference type="InterPro" id="IPR036526">
    <property type="entry name" value="C-N_Hydrolase_sf"/>
</dbReference>
<dbReference type="Pfam" id="PF00795">
    <property type="entry name" value="CN_hydrolase"/>
    <property type="match status" value="1"/>
</dbReference>
<dbReference type="PANTHER" id="PTHR38686:SF1">
    <property type="entry name" value="APOLIPOPROTEIN N-ACYLTRANSFERASE"/>
    <property type="match status" value="1"/>
</dbReference>
<feature type="transmembrane region" description="Helical" evidence="9">
    <location>
        <begin position="196"/>
        <end position="219"/>
    </location>
</feature>
<evidence type="ECO:0000256" key="8">
    <source>
        <dbReference type="ARBA" id="ARBA00023315"/>
    </source>
</evidence>
<dbReference type="UniPathway" id="UPA00666"/>
<comment type="function">
    <text evidence="9">Catalyzes the phospholipid dependent N-acylation of the N-terminal cysteine of apolipoprotein, the last step in lipoprotein maturation.</text>
</comment>
<dbReference type="SUPFAM" id="SSF56317">
    <property type="entry name" value="Carbon-nitrogen hydrolase"/>
    <property type="match status" value="1"/>
</dbReference>
<keyword evidence="8 9" id="KW-0012">Acyltransferase</keyword>
<feature type="domain" description="CN hydrolase" evidence="10">
    <location>
        <begin position="231"/>
        <end position="466"/>
    </location>
</feature>
<evidence type="ECO:0000256" key="6">
    <source>
        <dbReference type="ARBA" id="ARBA00022989"/>
    </source>
</evidence>
<feature type="transmembrane region" description="Helical" evidence="9">
    <location>
        <begin position="48"/>
        <end position="65"/>
    </location>
</feature>
<keyword evidence="11" id="KW-0449">Lipoprotein</keyword>
<evidence type="ECO:0000256" key="7">
    <source>
        <dbReference type="ARBA" id="ARBA00023136"/>
    </source>
</evidence>
<dbReference type="Proteomes" id="UP000292120">
    <property type="component" value="Unassembled WGS sequence"/>
</dbReference>
<feature type="transmembrane region" description="Helical" evidence="9">
    <location>
        <begin position="115"/>
        <end position="135"/>
    </location>
</feature>
<keyword evidence="3 9" id="KW-1003">Cell membrane</keyword>
<organism evidence="11 12">
    <name type="scientific">Aquabacterium lacunae</name>
    <dbReference type="NCBI Taxonomy" id="2528630"/>
    <lineage>
        <taxon>Bacteria</taxon>
        <taxon>Pseudomonadati</taxon>
        <taxon>Pseudomonadota</taxon>
        <taxon>Betaproteobacteria</taxon>
        <taxon>Burkholderiales</taxon>
        <taxon>Aquabacterium</taxon>
    </lineage>
</organism>
<dbReference type="EMBL" id="SIXI01000002">
    <property type="protein sequence ID" value="TBO32917.1"/>
    <property type="molecule type" value="Genomic_DNA"/>
</dbReference>
<proteinExistence type="inferred from homology"/>
<dbReference type="Pfam" id="PF20154">
    <property type="entry name" value="LNT_N"/>
    <property type="match status" value="1"/>
</dbReference>
<keyword evidence="5 9" id="KW-0812">Transmembrane</keyword>
<feature type="transmembrane region" description="Helical" evidence="9">
    <location>
        <begin position="166"/>
        <end position="184"/>
    </location>
</feature>
<evidence type="ECO:0000256" key="4">
    <source>
        <dbReference type="ARBA" id="ARBA00022679"/>
    </source>
</evidence>
<evidence type="ECO:0000256" key="2">
    <source>
        <dbReference type="ARBA" id="ARBA00010065"/>
    </source>
</evidence>
<dbReference type="AlphaFoldDB" id="A0A4Q9H5R5"/>
<comment type="pathway">
    <text evidence="9">Protein modification; lipoprotein biosynthesis (N-acyl transfer).</text>
</comment>
<keyword evidence="12" id="KW-1185">Reference proteome</keyword>
<comment type="similarity">
    <text evidence="2 9">Belongs to the CN hydrolase family. Apolipoprotein N-acyltransferase subfamily.</text>
</comment>
<sequence>MNHIVAAIVSMAAGATLPLAFAPVNWWWLALGCPAAWIWVLSRARTAGAVAVCALFFHAATQVAGHHWAYAALLVDRGGSTLEAIAIVCAVVGYASMASSLPVVLWGWLASRQKWAIRSAFTSMLPLALLLGELLRSQSLAGFSSMTPGYATIDTPFAPLLPLGSVWLASWQIYLLATIPALTWHTLKSESPVLPWIAFTAVTLLSCGAAVRVGGMQWVKPHAMPLSVSVVQTHIDPREKFQPHSLEETVQQLVLLLKQSQGEVVVTPETALPAPLAELPYAAQSSLVEALPTPQARLLLGAPIFVDTALHNAIVELDAQGLTGQAYAKEHLMPFGEFTPALASRNMAALNVPLNDLAPGKANQSSLKLPGNIEAHGLICHEDLLPSAARQRALQSQLLINPTNLAWFAPLASAQRLQIARVRAAETGRPIIRAANREGSALIDSSGGVRQKVLPGATVLTASVQPTHGLTPWLQMGLPGTLAWVLGAQALASVSFISKHRPRQSGDAKQIGDP</sequence>
<dbReference type="GO" id="GO:0005886">
    <property type="term" value="C:plasma membrane"/>
    <property type="evidence" value="ECO:0007669"/>
    <property type="project" value="UniProtKB-SubCell"/>
</dbReference>
<gene>
    <name evidence="9 11" type="primary">lnt</name>
    <name evidence="11" type="ORF">EYS42_07070</name>
</gene>
<name>A0A4Q9H5R5_9BURK</name>
<evidence type="ECO:0000256" key="3">
    <source>
        <dbReference type="ARBA" id="ARBA00022475"/>
    </source>
</evidence>
<evidence type="ECO:0000259" key="10">
    <source>
        <dbReference type="PROSITE" id="PS50263"/>
    </source>
</evidence>
<keyword evidence="7 9" id="KW-0472">Membrane</keyword>
<comment type="subcellular location">
    <subcellularLocation>
        <location evidence="1 9">Cell membrane</location>
        <topology evidence="1 9">Multi-pass membrane protein</topology>
    </subcellularLocation>
</comment>
<dbReference type="HAMAP" id="MF_01148">
    <property type="entry name" value="Lnt"/>
    <property type="match status" value="1"/>
</dbReference>
<dbReference type="RefSeq" id="WP_130967149.1">
    <property type="nucleotide sequence ID" value="NZ_SIXI01000002.1"/>
</dbReference>
<evidence type="ECO:0000256" key="5">
    <source>
        <dbReference type="ARBA" id="ARBA00022692"/>
    </source>
</evidence>
<evidence type="ECO:0000313" key="12">
    <source>
        <dbReference type="Proteomes" id="UP000292120"/>
    </source>
</evidence>
<dbReference type="OrthoDB" id="9804277at2"/>
<keyword evidence="4 9" id="KW-0808">Transferase</keyword>
<dbReference type="InterPro" id="IPR004563">
    <property type="entry name" value="Apolipo_AcylTrfase"/>
</dbReference>
<feature type="transmembrane region" description="Helical" evidence="9">
    <location>
        <begin position="24"/>
        <end position="41"/>
    </location>
</feature>
<comment type="catalytic activity">
    <reaction evidence="9">
        <text>N-terminal S-1,2-diacyl-sn-glyceryl-L-cysteinyl-[lipoprotein] + a glycerophospholipid = N-acyl-S-1,2-diacyl-sn-glyceryl-L-cysteinyl-[lipoprotein] + a 2-acyl-sn-glycero-3-phospholipid + H(+)</text>
        <dbReference type="Rhea" id="RHEA:48228"/>
        <dbReference type="Rhea" id="RHEA-COMP:14681"/>
        <dbReference type="Rhea" id="RHEA-COMP:14684"/>
        <dbReference type="ChEBI" id="CHEBI:15378"/>
        <dbReference type="ChEBI" id="CHEBI:136912"/>
        <dbReference type="ChEBI" id="CHEBI:140656"/>
        <dbReference type="ChEBI" id="CHEBI:140657"/>
        <dbReference type="ChEBI" id="CHEBI:140660"/>
        <dbReference type="EC" id="2.3.1.269"/>
    </reaction>
</comment>
<dbReference type="CDD" id="cd07571">
    <property type="entry name" value="ALP_N-acyl_transferase"/>
    <property type="match status" value="1"/>
</dbReference>
<dbReference type="GO" id="GO:0016410">
    <property type="term" value="F:N-acyltransferase activity"/>
    <property type="evidence" value="ECO:0007669"/>
    <property type="project" value="UniProtKB-UniRule"/>
</dbReference>
<accession>A0A4Q9H5R5</accession>
<protein>
    <recommendedName>
        <fullName evidence="9">Apolipoprotein N-acyltransferase</fullName>
        <shortName evidence="9">ALP N-acyltransferase</shortName>
        <ecNumber evidence="9">2.3.1.269</ecNumber>
    </recommendedName>
</protein>
<evidence type="ECO:0000256" key="1">
    <source>
        <dbReference type="ARBA" id="ARBA00004651"/>
    </source>
</evidence>
<dbReference type="InterPro" id="IPR045378">
    <property type="entry name" value="LNT_N"/>
</dbReference>